<dbReference type="PANTHER" id="PTHR43802:SF1">
    <property type="entry name" value="IP11341P-RELATED"/>
    <property type="match status" value="1"/>
</dbReference>
<evidence type="ECO:0000313" key="3">
    <source>
        <dbReference type="EMBL" id="PXW74465.1"/>
    </source>
</evidence>
<dbReference type="InterPro" id="IPR018376">
    <property type="entry name" value="Enoyl-CoA_hyd/isom_CS"/>
</dbReference>
<dbReference type="NCBIfam" id="NF006108">
    <property type="entry name" value="PRK08259.1"/>
    <property type="match status" value="1"/>
</dbReference>
<evidence type="ECO:0000256" key="2">
    <source>
        <dbReference type="RuleBase" id="RU003707"/>
    </source>
</evidence>
<dbReference type="GO" id="GO:0003824">
    <property type="term" value="F:catalytic activity"/>
    <property type="evidence" value="ECO:0007669"/>
    <property type="project" value="InterPro"/>
</dbReference>
<protein>
    <submittedName>
        <fullName evidence="3">Enoyl-CoA hydratase</fullName>
    </submittedName>
</protein>
<accession>A0A2V3V2K9</accession>
<organism evidence="3 4">
    <name type="scientific">Blastomonas natatoria</name>
    <dbReference type="NCBI Taxonomy" id="34015"/>
    <lineage>
        <taxon>Bacteria</taxon>
        <taxon>Pseudomonadati</taxon>
        <taxon>Pseudomonadota</taxon>
        <taxon>Alphaproteobacteria</taxon>
        <taxon>Sphingomonadales</taxon>
        <taxon>Sphingomonadaceae</taxon>
        <taxon>Blastomonas</taxon>
    </lineage>
</organism>
<evidence type="ECO:0000313" key="4">
    <source>
        <dbReference type="Proteomes" id="UP000248014"/>
    </source>
</evidence>
<dbReference type="EMBL" id="QJJM01000008">
    <property type="protein sequence ID" value="PXW74465.1"/>
    <property type="molecule type" value="Genomic_DNA"/>
</dbReference>
<gene>
    <name evidence="3" type="ORF">C7451_108126</name>
</gene>
<dbReference type="PANTHER" id="PTHR43802">
    <property type="entry name" value="ENOYL-COA HYDRATASE"/>
    <property type="match status" value="1"/>
</dbReference>
<dbReference type="Pfam" id="PF00378">
    <property type="entry name" value="ECH_1"/>
    <property type="match status" value="1"/>
</dbReference>
<dbReference type="InterPro" id="IPR029045">
    <property type="entry name" value="ClpP/crotonase-like_dom_sf"/>
</dbReference>
<dbReference type="PROSITE" id="PS00166">
    <property type="entry name" value="ENOYL_COA_HYDRATASE"/>
    <property type="match status" value="1"/>
</dbReference>
<dbReference type="RefSeq" id="WP_110299249.1">
    <property type="nucleotide sequence ID" value="NZ_QJJM01000008.1"/>
</dbReference>
<proteinExistence type="inferred from homology"/>
<comment type="similarity">
    <text evidence="1 2">Belongs to the enoyl-CoA hydratase/isomerase family.</text>
</comment>
<dbReference type="SUPFAM" id="SSF52096">
    <property type="entry name" value="ClpP/crotonase"/>
    <property type="match status" value="1"/>
</dbReference>
<reference evidence="3 4" key="1">
    <citation type="submission" date="2018-05" db="EMBL/GenBank/DDBJ databases">
        <title>Genomic Encyclopedia of Type Strains, Phase IV (KMG-IV): sequencing the most valuable type-strain genomes for metagenomic binning, comparative biology and taxonomic classification.</title>
        <authorList>
            <person name="Goeker M."/>
        </authorList>
    </citation>
    <scope>NUCLEOTIDE SEQUENCE [LARGE SCALE GENOMIC DNA]</scope>
    <source>
        <strain evidence="3 4">DSM 3183</strain>
    </source>
</reference>
<dbReference type="CDD" id="cd06558">
    <property type="entry name" value="crotonase-like"/>
    <property type="match status" value="1"/>
</dbReference>
<dbReference type="OrthoDB" id="5730382at2"/>
<dbReference type="InterPro" id="IPR001753">
    <property type="entry name" value="Enoyl-CoA_hydra/iso"/>
</dbReference>
<dbReference type="Gene3D" id="1.10.287.2460">
    <property type="match status" value="1"/>
</dbReference>
<evidence type="ECO:0000256" key="1">
    <source>
        <dbReference type="ARBA" id="ARBA00005254"/>
    </source>
</evidence>
<dbReference type="AlphaFoldDB" id="A0A2V3V2K9"/>
<comment type="caution">
    <text evidence="3">The sequence shown here is derived from an EMBL/GenBank/DDBJ whole genome shotgun (WGS) entry which is preliminary data.</text>
</comment>
<name>A0A2V3V2K9_9SPHN</name>
<sequence>MNVKIDHKQQVAIVTINRPERRNAVDAATALALFEAFERIDADDSVHVAILHGAGGHFCAGADLKALSEGDKRPVTEGGMGPMGPTRMQMTKPVIAAVEGYAVAGGMELALWCDMRVMAETARMGVFCRRFGVPLVDMGTIRLPRLIGHSRAMDLMLTGRELGEAEAQEIGLANRVSRHGGALELAVELATQIAAFPQKCLRGDRASALAQWSLAEADAIALEARLGRETIASGETLSGAASFAAGQGRHGAF</sequence>
<keyword evidence="4" id="KW-1185">Reference proteome</keyword>
<dbReference type="Proteomes" id="UP000248014">
    <property type="component" value="Unassembled WGS sequence"/>
</dbReference>
<dbReference type="Gene3D" id="3.90.226.10">
    <property type="entry name" value="2-enoyl-CoA Hydratase, Chain A, domain 1"/>
    <property type="match status" value="1"/>
</dbReference>